<proteinExistence type="predicted"/>
<protein>
    <submittedName>
        <fullName evidence="1">Uncharacterized protein</fullName>
    </submittedName>
</protein>
<reference evidence="1 2" key="1">
    <citation type="journal article" date="2010" name="J. Bacteriol.">
        <title>Genome sequence of Lentisphaera araneosa HTCC2155T, the type species of the order Lentisphaerales in the phylum Lentisphaerae.</title>
        <authorList>
            <person name="Thrash J.C."/>
            <person name="Cho J.C."/>
            <person name="Vergin K.L."/>
            <person name="Morris R.M."/>
            <person name="Giovannoni S.J."/>
        </authorList>
    </citation>
    <scope>NUCLEOTIDE SEQUENCE [LARGE SCALE GENOMIC DNA]</scope>
    <source>
        <strain evidence="1 2">HTCC2155</strain>
    </source>
</reference>
<dbReference type="STRING" id="313628.LNTAR_15607"/>
<evidence type="ECO:0000313" key="2">
    <source>
        <dbReference type="Proteomes" id="UP000004947"/>
    </source>
</evidence>
<accession>A6DMB9</accession>
<dbReference type="AlphaFoldDB" id="A6DMB9"/>
<evidence type="ECO:0000313" key="1">
    <source>
        <dbReference type="EMBL" id="EDM27109.1"/>
    </source>
</evidence>
<comment type="caution">
    <text evidence="1">The sequence shown here is derived from an EMBL/GenBank/DDBJ whole genome shotgun (WGS) entry which is preliminary data.</text>
</comment>
<keyword evidence="2" id="KW-1185">Reference proteome</keyword>
<gene>
    <name evidence="1" type="ORF">LNTAR_15607</name>
</gene>
<dbReference type="EMBL" id="ABCK01000011">
    <property type="protein sequence ID" value="EDM27109.1"/>
    <property type="molecule type" value="Genomic_DNA"/>
</dbReference>
<organism evidence="1 2">
    <name type="scientific">Lentisphaera araneosa HTCC2155</name>
    <dbReference type="NCBI Taxonomy" id="313628"/>
    <lineage>
        <taxon>Bacteria</taxon>
        <taxon>Pseudomonadati</taxon>
        <taxon>Lentisphaerota</taxon>
        <taxon>Lentisphaeria</taxon>
        <taxon>Lentisphaerales</taxon>
        <taxon>Lentisphaeraceae</taxon>
        <taxon>Lentisphaera</taxon>
    </lineage>
</organism>
<sequence>MSDFMEASKTYMELVDERKISEL</sequence>
<name>A6DMB9_9BACT</name>
<dbReference type="Proteomes" id="UP000004947">
    <property type="component" value="Unassembled WGS sequence"/>
</dbReference>